<name>A0AAF3FCC4_9BILA</name>
<feature type="chain" id="PRO_5042118565" evidence="3">
    <location>
        <begin position="20"/>
        <end position="360"/>
    </location>
</feature>
<keyword evidence="2" id="KW-0472">Membrane</keyword>
<feature type="signal peptide" evidence="3">
    <location>
        <begin position="1"/>
        <end position="19"/>
    </location>
</feature>
<organism evidence="4 5">
    <name type="scientific">Mesorhabditis belari</name>
    <dbReference type="NCBI Taxonomy" id="2138241"/>
    <lineage>
        <taxon>Eukaryota</taxon>
        <taxon>Metazoa</taxon>
        <taxon>Ecdysozoa</taxon>
        <taxon>Nematoda</taxon>
        <taxon>Chromadorea</taxon>
        <taxon>Rhabditida</taxon>
        <taxon>Rhabditina</taxon>
        <taxon>Rhabditomorpha</taxon>
        <taxon>Rhabditoidea</taxon>
        <taxon>Rhabditidae</taxon>
        <taxon>Mesorhabditinae</taxon>
        <taxon>Mesorhabditis</taxon>
    </lineage>
</organism>
<evidence type="ECO:0000313" key="4">
    <source>
        <dbReference type="Proteomes" id="UP000887575"/>
    </source>
</evidence>
<evidence type="ECO:0000256" key="3">
    <source>
        <dbReference type="SAM" id="SignalP"/>
    </source>
</evidence>
<evidence type="ECO:0000313" key="5">
    <source>
        <dbReference type="WBParaSite" id="MBELARI_LOCUS4585"/>
    </source>
</evidence>
<keyword evidence="3" id="KW-0732">Signal</keyword>
<dbReference type="AlphaFoldDB" id="A0AAF3FCC4"/>
<protein>
    <submittedName>
        <fullName evidence="5">Uncharacterized protein</fullName>
    </submittedName>
</protein>
<keyword evidence="2" id="KW-0812">Transmembrane</keyword>
<dbReference type="Proteomes" id="UP000887575">
    <property type="component" value="Unassembled WGS sequence"/>
</dbReference>
<keyword evidence="2" id="KW-1133">Transmembrane helix</keyword>
<feature type="transmembrane region" description="Helical" evidence="2">
    <location>
        <begin position="43"/>
        <end position="63"/>
    </location>
</feature>
<reference evidence="5" key="1">
    <citation type="submission" date="2024-02" db="UniProtKB">
        <authorList>
            <consortium name="WormBaseParasite"/>
        </authorList>
    </citation>
    <scope>IDENTIFICATION</scope>
</reference>
<evidence type="ECO:0000256" key="1">
    <source>
        <dbReference type="SAM" id="MobiDB-lite"/>
    </source>
</evidence>
<sequence>MVLQFQQLTLLVLLVGASANWANWSSVALLPTCDGDDGLSNQNASFLLTSIISLPFFPAELCEISTALPIPTERYSFDCFFVTFFVVCIIFVVAVMLEEDQEAVDSYADFIPVTHVARAPLPPVKIQRGRVMLSIKSLRVEALDENLAIPQKERIQDVHFISATFSGSYKIAYPGRSFLYIHYRPIGIPKVPFVLFYNTDNNGRALVSMPEEDGLKWEFKIDTHDESAFSTEQLAQGYYAMHKVYVHFLDAEASKNFVNSQKVVFKVQRAITSPSSTTATTASPSSVTRGSFTPAAKKNSLPKMAFLKSLRSSLKTSLREVATAFRKTPSKTCNDIDAKNFKAKGSFSAPSLNLDSTSEC</sequence>
<evidence type="ECO:0000256" key="2">
    <source>
        <dbReference type="SAM" id="Phobius"/>
    </source>
</evidence>
<feature type="region of interest" description="Disordered" evidence="1">
    <location>
        <begin position="275"/>
        <end position="294"/>
    </location>
</feature>
<feature type="transmembrane region" description="Helical" evidence="2">
    <location>
        <begin position="75"/>
        <end position="97"/>
    </location>
</feature>
<keyword evidence="4" id="KW-1185">Reference proteome</keyword>
<accession>A0AAF3FCC4</accession>
<feature type="compositionally biased region" description="Low complexity" evidence="1">
    <location>
        <begin position="275"/>
        <end position="288"/>
    </location>
</feature>
<proteinExistence type="predicted"/>
<dbReference type="WBParaSite" id="MBELARI_LOCUS4585">
    <property type="protein sequence ID" value="MBELARI_LOCUS4585"/>
    <property type="gene ID" value="MBELARI_LOCUS4585"/>
</dbReference>